<gene>
    <name evidence="2" type="ORF">VSR33_07495</name>
</gene>
<evidence type="ECO:0000313" key="2">
    <source>
        <dbReference type="EMBL" id="MEM5447336.1"/>
    </source>
</evidence>
<protein>
    <submittedName>
        <fullName evidence="2">Uncharacterized protein</fullName>
    </submittedName>
</protein>
<dbReference type="EMBL" id="JAYMRW010000002">
    <property type="protein sequence ID" value="MEM5447336.1"/>
    <property type="molecule type" value="Genomic_DNA"/>
</dbReference>
<proteinExistence type="predicted"/>
<organism evidence="2 3">
    <name type="scientific">Paraburkholderia guartelaensis</name>
    <dbReference type="NCBI Taxonomy" id="2546446"/>
    <lineage>
        <taxon>Bacteria</taxon>
        <taxon>Pseudomonadati</taxon>
        <taxon>Pseudomonadota</taxon>
        <taxon>Betaproteobacteria</taxon>
        <taxon>Burkholderiales</taxon>
        <taxon>Burkholderiaceae</taxon>
        <taxon>Paraburkholderia</taxon>
    </lineage>
</organism>
<accession>A0ABU9S7I4</accession>
<comment type="caution">
    <text evidence="2">The sequence shown here is derived from an EMBL/GenBank/DDBJ whole genome shotgun (WGS) entry which is preliminary data.</text>
</comment>
<keyword evidence="1" id="KW-0472">Membrane</keyword>
<evidence type="ECO:0000256" key="1">
    <source>
        <dbReference type="SAM" id="Phobius"/>
    </source>
</evidence>
<dbReference type="Proteomes" id="UP001390669">
    <property type="component" value="Unassembled WGS sequence"/>
</dbReference>
<sequence length="70" mass="7588">MIASLEVRLAGGKVATISEMIPIRSRSLQRVANHGVAVKFVAFVGAFAGVSAARHMRQIKDFDLYEEKAA</sequence>
<keyword evidence="3" id="KW-1185">Reference proteome</keyword>
<feature type="transmembrane region" description="Helical" evidence="1">
    <location>
        <begin position="36"/>
        <end position="53"/>
    </location>
</feature>
<dbReference type="RefSeq" id="WP_368682556.1">
    <property type="nucleotide sequence ID" value="NZ_JAYMRW010000002.1"/>
</dbReference>
<keyword evidence="1" id="KW-1133">Transmembrane helix</keyword>
<evidence type="ECO:0000313" key="3">
    <source>
        <dbReference type="Proteomes" id="UP001390669"/>
    </source>
</evidence>
<reference evidence="2 3" key="1">
    <citation type="submission" date="2024-01" db="EMBL/GenBank/DDBJ databases">
        <title>The diversity of rhizobia nodulating Mimosa spp. in eleven states of Brazil covering several biomes is determined by host plant, location, and edaphic factors.</title>
        <authorList>
            <person name="Rouws L."/>
            <person name="Barauna A."/>
            <person name="Beukes C."/>
            <person name="De Faria S.M."/>
            <person name="Gross E."/>
            <person name="Dos Reis Junior F.B."/>
            <person name="Simon M."/>
            <person name="Maluk M."/>
            <person name="Odee D.W."/>
            <person name="Kenicer G."/>
            <person name="Young J.P.W."/>
            <person name="Reis V.M."/>
            <person name="Zilli J."/>
            <person name="James E.K."/>
        </authorList>
    </citation>
    <scope>NUCLEOTIDE SEQUENCE [LARGE SCALE GENOMIC DNA]</scope>
    <source>
        <strain evidence="2 3">JPY164</strain>
    </source>
</reference>
<keyword evidence="1" id="KW-0812">Transmembrane</keyword>
<name>A0ABU9S7I4_9BURK</name>